<dbReference type="InterPro" id="IPR002942">
    <property type="entry name" value="S4_RNA-bd"/>
</dbReference>
<organism evidence="8 9">
    <name type="scientific">Dictyobacter alpinus</name>
    <dbReference type="NCBI Taxonomy" id="2014873"/>
    <lineage>
        <taxon>Bacteria</taxon>
        <taxon>Bacillati</taxon>
        <taxon>Chloroflexota</taxon>
        <taxon>Ktedonobacteria</taxon>
        <taxon>Ktedonobacterales</taxon>
        <taxon>Dictyobacteraceae</taxon>
        <taxon>Dictyobacter</taxon>
    </lineage>
</organism>
<dbReference type="Pfam" id="PF00849">
    <property type="entry name" value="PseudoU_synth_2"/>
    <property type="match status" value="1"/>
</dbReference>
<evidence type="ECO:0000313" key="8">
    <source>
        <dbReference type="EMBL" id="GCE28993.1"/>
    </source>
</evidence>
<evidence type="ECO:0000256" key="2">
    <source>
        <dbReference type="ARBA" id="ARBA00010876"/>
    </source>
</evidence>
<dbReference type="PANTHER" id="PTHR21600:SF44">
    <property type="entry name" value="RIBOSOMAL LARGE SUBUNIT PSEUDOURIDINE SYNTHASE D"/>
    <property type="match status" value="1"/>
</dbReference>
<dbReference type="PROSITE" id="PS01129">
    <property type="entry name" value="PSI_RLU"/>
    <property type="match status" value="1"/>
</dbReference>
<evidence type="ECO:0000256" key="4">
    <source>
        <dbReference type="PIRSR" id="PIRSR606225-1"/>
    </source>
</evidence>
<comment type="similarity">
    <text evidence="2 6">Belongs to the pseudouridine synthase RluA family.</text>
</comment>
<evidence type="ECO:0000313" key="9">
    <source>
        <dbReference type="Proteomes" id="UP000287171"/>
    </source>
</evidence>
<dbReference type="CDD" id="cd00165">
    <property type="entry name" value="S4"/>
    <property type="match status" value="1"/>
</dbReference>
<evidence type="ECO:0000256" key="5">
    <source>
        <dbReference type="PROSITE-ProRule" id="PRU00182"/>
    </source>
</evidence>
<dbReference type="RefSeq" id="WP_126629148.1">
    <property type="nucleotide sequence ID" value="NZ_BIFT01000001.1"/>
</dbReference>
<dbReference type="OrthoDB" id="9773999at2"/>
<comment type="caution">
    <text evidence="8">The sequence shown here is derived from an EMBL/GenBank/DDBJ whole genome shotgun (WGS) entry which is preliminary data.</text>
</comment>
<keyword evidence="3 6" id="KW-0413">Isomerase</keyword>
<evidence type="ECO:0000259" key="7">
    <source>
        <dbReference type="SMART" id="SM00363"/>
    </source>
</evidence>
<dbReference type="InterPro" id="IPR006145">
    <property type="entry name" value="PsdUridine_synth_RsuA/RluA"/>
</dbReference>
<name>A0A402BC83_9CHLR</name>
<protein>
    <recommendedName>
        <fullName evidence="6">Pseudouridine synthase</fullName>
        <ecNumber evidence="6">5.4.99.-</ecNumber>
    </recommendedName>
</protein>
<dbReference type="Pfam" id="PF01479">
    <property type="entry name" value="S4"/>
    <property type="match status" value="1"/>
</dbReference>
<keyword evidence="5" id="KW-0694">RNA-binding</keyword>
<dbReference type="GO" id="GO:0003723">
    <property type="term" value="F:RNA binding"/>
    <property type="evidence" value="ECO:0007669"/>
    <property type="project" value="UniProtKB-KW"/>
</dbReference>
<dbReference type="SUPFAM" id="SSF55174">
    <property type="entry name" value="Alpha-L RNA-binding motif"/>
    <property type="match status" value="1"/>
</dbReference>
<dbReference type="SMART" id="SM00363">
    <property type="entry name" value="S4"/>
    <property type="match status" value="1"/>
</dbReference>
<feature type="active site" evidence="4">
    <location>
        <position position="149"/>
    </location>
</feature>
<dbReference type="EMBL" id="BIFT01000001">
    <property type="protein sequence ID" value="GCE28993.1"/>
    <property type="molecule type" value="Genomic_DNA"/>
</dbReference>
<dbReference type="InterPro" id="IPR006225">
    <property type="entry name" value="PsdUridine_synth_RluC/D"/>
</dbReference>
<dbReference type="PROSITE" id="PS50889">
    <property type="entry name" value="S4"/>
    <property type="match status" value="1"/>
</dbReference>
<dbReference type="GO" id="GO:0000455">
    <property type="term" value="P:enzyme-directed rRNA pseudouridine synthesis"/>
    <property type="evidence" value="ECO:0007669"/>
    <property type="project" value="TreeGrafter"/>
</dbReference>
<dbReference type="PANTHER" id="PTHR21600">
    <property type="entry name" value="MITOCHONDRIAL RNA PSEUDOURIDINE SYNTHASE"/>
    <property type="match status" value="1"/>
</dbReference>
<comment type="function">
    <text evidence="6">Responsible for synthesis of pseudouridine from uracil.</text>
</comment>
<comment type="catalytic activity">
    <reaction evidence="1 6">
        <text>a uridine in RNA = a pseudouridine in RNA</text>
        <dbReference type="Rhea" id="RHEA:48348"/>
        <dbReference type="Rhea" id="RHEA-COMP:12068"/>
        <dbReference type="Rhea" id="RHEA-COMP:12069"/>
        <dbReference type="ChEBI" id="CHEBI:65314"/>
        <dbReference type="ChEBI" id="CHEBI:65315"/>
    </reaction>
</comment>
<keyword evidence="9" id="KW-1185">Reference proteome</keyword>
<dbReference type="InterPro" id="IPR050188">
    <property type="entry name" value="RluA_PseudoU_synthase"/>
</dbReference>
<gene>
    <name evidence="8" type="primary">ylyB</name>
    <name evidence="8" type="ORF">KDA_44770</name>
</gene>
<dbReference type="AlphaFoldDB" id="A0A402BC83"/>
<dbReference type="InterPro" id="IPR036986">
    <property type="entry name" value="S4_RNA-bd_sf"/>
</dbReference>
<dbReference type="NCBIfam" id="TIGR00005">
    <property type="entry name" value="rluA_subfam"/>
    <property type="match status" value="1"/>
</dbReference>
<dbReference type="Gene3D" id="3.30.2350.10">
    <property type="entry name" value="Pseudouridine synthase"/>
    <property type="match status" value="1"/>
</dbReference>
<feature type="domain" description="RNA-binding S4" evidence="7">
    <location>
        <begin position="23"/>
        <end position="86"/>
    </location>
</feature>
<dbReference type="SUPFAM" id="SSF55120">
    <property type="entry name" value="Pseudouridine synthase"/>
    <property type="match status" value="1"/>
</dbReference>
<dbReference type="InterPro" id="IPR020103">
    <property type="entry name" value="PsdUridine_synth_cat_dom_sf"/>
</dbReference>
<evidence type="ECO:0000256" key="6">
    <source>
        <dbReference type="RuleBase" id="RU362028"/>
    </source>
</evidence>
<evidence type="ECO:0000256" key="1">
    <source>
        <dbReference type="ARBA" id="ARBA00000073"/>
    </source>
</evidence>
<dbReference type="Proteomes" id="UP000287171">
    <property type="component" value="Unassembled WGS sequence"/>
</dbReference>
<accession>A0A402BC83</accession>
<proteinExistence type="inferred from homology"/>
<dbReference type="InterPro" id="IPR006224">
    <property type="entry name" value="PsdUridine_synth_RluA-like_CS"/>
</dbReference>
<dbReference type="EC" id="5.4.99.-" evidence="6"/>
<dbReference type="GO" id="GO:0120159">
    <property type="term" value="F:rRNA pseudouridine synthase activity"/>
    <property type="evidence" value="ECO:0007669"/>
    <property type="project" value="UniProtKB-ARBA"/>
</dbReference>
<dbReference type="CDD" id="cd02869">
    <property type="entry name" value="PseudoU_synth_RluA_like"/>
    <property type="match status" value="1"/>
</dbReference>
<sequence>MNNDTSPSTVQTQWTISDEQVGTRLDRFLAAQVSELSRSAIQQLIADGSILINEKVSTKAGYALRLNDSVRILNFVPSSAVKNVVPQAMPLNIVYEDVDFLVLNKVAGMVVHPAPGHYDDTLVNALLARYPELRTKEADLRPGIVHRLDRDTSGLLIVAKNLRTQAALIEQMKAHQIEKRYLALVEGVIALERGSIDAPIGRDPRNRQQMTITSVDSKDAITHFKVEERFQHHTLVLLQLETGRTHQIRVHLKAIGHPVVGDPTYGTNRLRYGINLKRQFLHAYQLRFLHPTTGATIELEAPLPPELQSVLDQSEHL</sequence>
<reference evidence="9" key="1">
    <citation type="submission" date="2018-12" db="EMBL/GenBank/DDBJ databases">
        <title>Tengunoibacter tsumagoiensis gen. nov., sp. nov., Dictyobacter kobayashii sp. nov., D. alpinus sp. nov., and D. joshuensis sp. nov. and description of Dictyobacteraceae fam. nov. within the order Ktedonobacterales isolated from Tengu-no-mugimeshi.</title>
        <authorList>
            <person name="Wang C.M."/>
            <person name="Zheng Y."/>
            <person name="Sakai Y."/>
            <person name="Toyoda A."/>
            <person name="Minakuchi Y."/>
            <person name="Abe K."/>
            <person name="Yokota A."/>
            <person name="Yabe S."/>
        </authorList>
    </citation>
    <scope>NUCLEOTIDE SEQUENCE [LARGE SCALE GENOMIC DNA]</scope>
    <source>
        <strain evidence="9">Uno16</strain>
    </source>
</reference>
<evidence type="ECO:0000256" key="3">
    <source>
        <dbReference type="ARBA" id="ARBA00023235"/>
    </source>
</evidence>
<dbReference type="Gene3D" id="3.10.290.10">
    <property type="entry name" value="RNA-binding S4 domain"/>
    <property type="match status" value="1"/>
</dbReference>